<reference evidence="3" key="1">
    <citation type="journal article" date="2019" name="Int. J. Syst. Evol. Microbiol.">
        <title>The Global Catalogue of Microorganisms (GCM) 10K type strain sequencing project: providing services to taxonomists for standard genome sequencing and annotation.</title>
        <authorList>
            <consortium name="The Broad Institute Genomics Platform"/>
            <consortium name="The Broad Institute Genome Sequencing Center for Infectious Disease"/>
            <person name="Wu L."/>
            <person name="Ma J."/>
        </authorList>
    </citation>
    <scope>NUCLEOTIDE SEQUENCE [LARGE SCALE GENOMIC DNA]</scope>
    <source>
        <strain evidence="3">KACC 11588</strain>
    </source>
</reference>
<organism evidence="2 3">
    <name type="scientific">Rubellimicrobium aerolatum</name>
    <dbReference type="NCBI Taxonomy" id="490979"/>
    <lineage>
        <taxon>Bacteria</taxon>
        <taxon>Pseudomonadati</taxon>
        <taxon>Pseudomonadota</taxon>
        <taxon>Alphaproteobacteria</taxon>
        <taxon>Rhodobacterales</taxon>
        <taxon>Roseobacteraceae</taxon>
        <taxon>Rubellimicrobium</taxon>
    </lineage>
</organism>
<evidence type="ECO:0000313" key="3">
    <source>
        <dbReference type="Proteomes" id="UP001596056"/>
    </source>
</evidence>
<feature type="compositionally biased region" description="Acidic residues" evidence="1">
    <location>
        <begin position="71"/>
        <end position="111"/>
    </location>
</feature>
<name>A0ABW0SEC8_9RHOB</name>
<dbReference type="RefSeq" id="WP_209839640.1">
    <property type="nucleotide sequence ID" value="NZ_JAGGJP010000005.1"/>
</dbReference>
<feature type="compositionally biased region" description="Low complexity" evidence="1">
    <location>
        <begin position="26"/>
        <end position="40"/>
    </location>
</feature>
<feature type="compositionally biased region" description="Acidic residues" evidence="1">
    <location>
        <begin position="263"/>
        <end position="272"/>
    </location>
</feature>
<dbReference type="EMBL" id="JBHSNA010000009">
    <property type="protein sequence ID" value="MFC5566989.1"/>
    <property type="molecule type" value="Genomic_DNA"/>
</dbReference>
<evidence type="ECO:0000256" key="1">
    <source>
        <dbReference type="SAM" id="MobiDB-lite"/>
    </source>
</evidence>
<sequence>MANQPNPPDPDDAVTERAVSMADRPSASGAGAGRAINAAFSRRRPDEPAPQVLTTGQQDTRIEGPGYPSEDRDDVDPEDGPEDEEDDLDDDDLDAEDDIDDEGAELEEDEDGYRRGGEAPGLETGDGQLDELMVPPGGDALGGDRDTDPNLNGGHGIVMTAPEEGPIPIEDEPTDTSIIGHGHEDKAAWNRERIAHLQDLENDERDLRDATSESAGVGGAVLAGAAEGWEGGDASPTIPTDDRFDAELSEEEEVLGDLRLDDAGDVMGDDSIVDPNNTPFLPEHRDLPDDNLSLEEQLIATPGEDILSSGAEIGVNEEMEAEDLNQSDSISRLYEDTREFLDDSMAGNERKGGVEND</sequence>
<feature type="region of interest" description="Disordered" evidence="1">
    <location>
        <begin position="1"/>
        <end position="185"/>
    </location>
</feature>
<comment type="caution">
    <text evidence="2">The sequence shown here is derived from an EMBL/GenBank/DDBJ whole genome shotgun (WGS) entry which is preliminary data.</text>
</comment>
<protein>
    <submittedName>
        <fullName evidence="2">Uncharacterized protein</fullName>
    </submittedName>
</protein>
<gene>
    <name evidence="2" type="ORF">ACFPOC_11260</name>
</gene>
<proteinExistence type="predicted"/>
<keyword evidence="3" id="KW-1185">Reference proteome</keyword>
<evidence type="ECO:0000313" key="2">
    <source>
        <dbReference type="EMBL" id="MFC5566989.1"/>
    </source>
</evidence>
<accession>A0ABW0SEC8</accession>
<feature type="region of interest" description="Disordered" evidence="1">
    <location>
        <begin position="260"/>
        <end position="288"/>
    </location>
</feature>
<dbReference type="Proteomes" id="UP001596056">
    <property type="component" value="Unassembled WGS sequence"/>
</dbReference>